<accession>A0A498KC96</accession>
<reference evidence="3 4" key="1">
    <citation type="submission" date="2018-10" db="EMBL/GenBank/DDBJ databases">
        <title>A high-quality apple genome assembly.</title>
        <authorList>
            <person name="Hu J."/>
        </authorList>
    </citation>
    <scope>NUCLEOTIDE SEQUENCE [LARGE SCALE GENOMIC DNA]</scope>
    <source>
        <strain evidence="4">cv. HFTH1</strain>
        <tissue evidence="3">Young leaf</tissue>
    </source>
</reference>
<evidence type="ECO:0000259" key="2">
    <source>
        <dbReference type="Pfam" id="PF13456"/>
    </source>
</evidence>
<proteinExistence type="predicted"/>
<dbReference type="InterPro" id="IPR002156">
    <property type="entry name" value="RNaseH_domain"/>
</dbReference>
<dbReference type="InterPro" id="IPR053151">
    <property type="entry name" value="RNase_H-like"/>
</dbReference>
<comment type="caution">
    <text evidence="3">The sequence shown here is derived from an EMBL/GenBank/DDBJ whole genome shotgun (WGS) entry which is preliminary data.</text>
</comment>
<organism evidence="3 4">
    <name type="scientific">Malus domestica</name>
    <name type="common">Apple</name>
    <name type="synonym">Pyrus malus</name>
    <dbReference type="NCBI Taxonomy" id="3750"/>
    <lineage>
        <taxon>Eukaryota</taxon>
        <taxon>Viridiplantae</taxon>
        <taxon>Streptophyta</taxon>
        <taxon>Embryophyta</taxon>
        <taxon>Tracheophyta</taxon>
        <taxon>Spermatophyta</taxon>
        <taxon>Magnoliopsida</taxon>
        <taxon>eudicotyledons</taxon>
        <taxon>Gunneridae</taxon>
        <taxon>Pentapetalae</taxon>
        <taxon>rosids</taxon>
        <taxon>fabids</taxon>
        <taxon>Rosales</taxon>
        <taxon>Rosaceae</taxon>
        <taxon>Amygdaloideae</taxon>
        <taxon>Maleae</taxon>
        <taxon>Malus</taxon>
    </lineage>
</organism>
<dbReference type="Proteomes" id="UP000290289">
    <property type="component" value="Chromosome 3"/>
</dbReference>
<evidence type="ECO:0000313" key="3">
    <source>
        <dbReference type="EMBL" id="RXI03153.1"/>
    </source>
</evidence>
<keyword evidence="4" id="KW-1185">Reference proteome</keyword>
<evidence type="ECO:0000313" key="4">
    <source>
        <dbReference type="Proteomes" id="UP000290289"/>
    </source>
</evidence>
<dbReference type="STRING" id="3750.A0A498KC96"/>
<dbReference type="PANTHER" id="PTHR47723">
    <property type="entry name" value="OS05G0353850 PROTEIN"/>
    <property type="match status" value="1"/>
</dbReference>
<dbReference type="Pfam" id="PF13456">
    <property type="entry name" value="RVT_3"/>
    <property type="match status" value="1"/>
</dbReference>
<feature type="chain" id="PRO_5019754801" description="RNase H type-1 domain-containing protein" evidence="1">
    <location>
        <begin position="27"/>
        <end position="172"/>
    </location>
</feature>
<dbReference type="GO" id="GO:0003676">
    <property type="term" value="F:nucleic acid binding"/>
    <property type="evidence" value="ECO:0007669"/>
    <property type="project" value="InterPro"/>
</dbReference>
<dbReference type="InterPro" id="IPR012337">
    <property type="entry name" value="RNaseH-like_sf"/>
</dbReference>
<feature type="signal peptide" evidence="1">
    <location>
        <begin position="1"/>
        <end position="26"/>
    </location>
</feature>
<dbReference type="PANTHER" id="PTHR47723:SF23">
    <property type="entry name" value="REVERSE TRANSCRIPTASE-LIKE PROTEIN"/>
    <property type="match status" value="1"/>
</dbReference>
<keyword evidence="1" id="KW-0732">Signal</keyword>
<protein>
    <recommendedName>
        <fullName evidence="2">RNase H type-1 domain-containing protein</fullName>
    </recommendedName>
</protein>
<sequence>MPPISSFFSLCFSIFSLQATVRAAAAAPPQPVAATATAPPPPAVVVLPPNTANNLIHLLVWLLSFPLSDDEGFTKVMVEGDSKLIIDVVQGQWGIRRRVSSIINDIRILTRSFSHVDWKHIFREANFVADALVHLGLSLLNPHYWDFYLPDVALVTFNFDCIGNGCTRGFVL</sequence>
<feature type="domain" description="RNase H type-1" evidence="2">
    <location>
        <begin position="70"/>
        <end position="134"/>
    </location>
</feature>
<dbReference type="AlphaFoldDB" id="A0A498KC96"/>
<dbReference type="GO" id="GO:0004523">
    <property type="term" value="F:RNA-DNA hybrid ribonuclease activity"/>
    <property type="evidence" value="ECO:0007669"/>
    <property type="project" value="InterPro"/>
</dbReference>
<dbReference type="EMBL" id="RDQH01000329">
    <property type="protein sequence ID" value="RXI03153.1"/>
    <property type="molecule type" value="Genomic_DNA"/>
</dbReference>
<dbReference type="InterPro" id="IPR036397">
    <property type="entry name" value="RNaseH_sf"/>
</dbReference>
<dbReference type="Gene3D" id="3.30.420.10">
    <property type="entry name" value="Ribonuclease H-like superfamily/Ribonuclease H"/>
    <property type="match status" value="1"/>
</dbReference>
<dbReference type="SUPFAM" id="SSF53098">
    <property type="entry name" value="Ribonuclease H-like"/>
    <property type="match status" value="1"/>
</dbReference>
<evidence type="ECO:0000256" key="1">
    <source>
        <dbReference type="SAM" id="SignalP"/>
    </source>
</evidence>
<name>A0A498KC96_MALDO</name>
<gene>
    <name evidence="3" type="ORF">DVH24_003805</name>
</gene>